<dbReference type="InterPro" id="IPR012796">
    <property type="entry name" value="Lysidine-tRNA-synth_C"/>
</dbReference>
<dbReference type="GO" id="GO:0006400">
    <property type="term" value="P:tRNA modification"/>
    <property type="evidence" value="ECO:0007669"/>
    <property type="project" value="UniProtKB-UniRule"/>
</dbReference>
<dbReference type="EC" id="6.3.4.19" evidence="8"/>
<dbReference type="HAMAP" id="MF_01161">
    <property type="entry name" value="tRNA_Ile_lys_synt"/>
    <property type="match status" value="1"/>
</dbReference>
<dbReference type="CDD" id="cd01992">
    <property type="entry name" value="TilS_N"/>
    <property type="match status" value="1"/>
</dbReference>
<dbReference type="NCBIfam" id="TIGR02433">
    <property type="entry name" value="lysidine_TilS_C"/>
    <property type="match status" value="1"/>
</dbReference>
<evidence type="ECO:0000313" key="10">
    <source>
        <dbReference type="EMBL" id="MBK6974240.1"/>
    </source>
</evidence>
<comment type="domain">
    <text evidence="8">The N-terminal region contains the highly conserved SGGXDS motif, predicted to be a P-loop motif involved in ATP binding.</text>
</comment>
<dbReference type="SMART" id="SM00977">
    <property type="entry name" value="TilS_C"/>
    <property type="match status" value="1"/>
</dbReference>
<evidence type="ECO:0000256" key="2">
    <source>
        <dbReference type="ARBA" id="ARBA00022490"/>
    </source>
</evidence>
<keyword evidence="5 8" id="KW-0547">Nucleotide-binding</keyword>
<dbReference type="Pfam" id="PF01171">
    <property type="entry name" value="ATP_bind_3"/>
    <property type="match status" value="1"/>
</dbReference>
<evidence type="ECO:0000256" key="3">
    <source>
        <dbReference type="ARBA" id="ARBA00022598"/>
    </source>
</evidence>
<dbReference type="GO" id="GO:0005737">
    <property type="term" value="C:cytoplasm"/>
    <property type="evidence" value="ECO:0007669"/>
    <property type="project" value="UniProtKB-SubCell"/>
</dbReference>
<dbReference type="NCBIfam" id="TIGR02432">
    <property type="entry name" value="lysidine_TilS_N"/>
    <property type="match status" value="1"/>
</dbReference>
<evidence type="ECO:0000256" key="5">
    <source>
        <dbReference type="ARBA" id="ARBA00022741"/>
    </source>
</evidence>
<reference evidence="10" key="1">
    <citation type="submission" date="2020-10" db="EMBL/GenBank/DDBJ databases">
        <title>Connecting structure to function with the recovery of over 1000 high-quality activated sludge metagenome-assembled genomes encoding full-length rRNA genes using long-read sequencing.</title>
        <authorList>
            <person name="Singleton C.M."/>
            <person name="Petriglieri F."/>
            <person name="Kristensen J.M."/>
            <person name="Kirkegaard R.H."/>
            <person name="Michaelsen T.Y."/>
            <person name="Andersen M.H."/>
            <person name="Karst S.M."/>
            <person name="Dueholm M.S."/>
            <person name="Nielsen P.H."/>
            <person name="Albertsen M."/>
        </authorList>
    </citation>
    <scope>NUCLEOTIDE SEQUENCE</scope>
    <source>
        <strain evidence="10">Bjer_18-Q3-R1-45_BAT3C.347</strain>
    </source>
</reference>
<dbReference type="InterPro" id="IPR012795">
    <property type="entry name" value="tRNA_Ile_lys_synt_N"/>
</dbReference>
<evidence type="ECO:0000256" key="6">
    <source>
        <dbReference type="ARBA" id="ARBA00022840"/>
    </source>
</evidence>
<keyword evidence="2 8" id="KW-0963">Cytoplasm</keyword>
<evidence type="ECO:0000256" key="8">
    <source>
        <dbReference type="HAMAP-Rule" id="MF_01161"/>
    </source>
</evidence>
<feature type="domain" description="Lysidine-tRNA(Ile) synthetase C-terminal" evidence="9">
    <location>
        <begin position="377"/>
        <end position="450"/>
    </location>
</feature>
<dbReference type="GO" id="GO:0005524">
    <property type="term" value="F:ATP binding"/>
    <property type="evidence" value="ECO:0007669"/>
    <property type="project" value="UniProtKB-UniRule"/>
</dbReference>
<comment type="subcellular location">
    <subcellularLocation>
        <location evidence="1 8">Cytoplasm</location>
    </subcellularLocation>
</comment>
<dbReference type="AlphaFoldDB" id="A0A9D7E7F7"/>
<feature type="binding site" evidence="8">
    <location>
        <begin position="36"/>
        <end position="41"/>
    </location>
    <ligand>
        <name>ATP</name>
        <dbReference type="ChEBI" id="CHEBI:30616"/>
    </ligand>
</feature>
<dbReference type="GO" id="GO:0032267">
    <property type="term" value="F:tRNA(Ile)-lysidine synthase activity"/>
    <property type="evidence" value="ECO:0007669"/>
    <property type="project" value="UniProtKB-EC"/>
</dbReference>
<dbReference type="EMBL" id="JADJEV010000004">
    <property type="protein sequence ID" value="MBK6974240.1"/>
    <property type="molecule type" value="Genomic_DNA"/>
</dbReference>
<dbReference type="InterPro" id="IPR012094">
    <property type="entry name" value="tRNA_Ile_lys_synt"/>
</dbReference>
<accession>A0A9D7E7F7</accession>
<comment type="catalytic activity">
    <reaction evidence="7 8">
        <text>cytidine(34) in tRNA(Ile2) + L-lysine + ATP = lysidine(34) in tRNA(Ile2) + AMP + diphosphate + H(+)</text>
        <dbReference type="Rhea" id="RHEA:43744"/>
        <dbReference type="Rhea" id="RHEA-COMP:10625"/>
        <dbReference type="Rhea" id="RHEA-COMP:10670"/>
        <dbReference type="ChEBI" id="CHEBI:15378"/>
        <dbReference type="ChEBI" id="CHEBI:30616"/>
        <dbReference type="ChEBI" id="CHEBI:32551"/>
        <dbReference type="ChEBI" id="CHEBI:33019"/>
        <dbReference type="ChEBI" id="CHEBI:82748"/>
        <dbReference type="ChEBI" id="CHEBI:83665"/>
        <dbReference type="ChEBI" id="CHEBI:456215"/>
        <dbReference type="EC" id="6.3.4.19"/>
    </reaction>
</comment>
<dbReference type="Pfam" id="PF09179">
    <property type="entry name" value="TilS"/>
    <property type="match status" value="1"/>
</dbReference>
<evidence type="ECO:0000256" key="7">
    <source>
        <dbReference type="ARBA" id="ARBA00048539"/>
    </source>
</evidence>
<comment type="similarity">
    <text evidence="8">Belongs to the tRNA(Ile)-lysidine synthase family.</text>
</comment>
<gene>
    <name evidence="8 10" type="primary">tilS</name>
    <name evidence="10" type="ORF">IPH26_15280</name>
</gene>
<evidence type="ECO:0000259" key="9">
    <source>
        <dbReference type="SMART" id="SM00977"/>
    </source>
</evidence>
<keyword evidence="6 8" id="KW-0067">ATP-binding</keyword>
<organism evidence="10 11">
    <name type="scientific">Candidatus Methylophosphatis roskildensis</name>
    <dbReference type="NCBI Taxonomy" id="2899263"/>
    <lineage>
        <taxon>Bacteria</taxon>
        <taxon>Pseudomonadati</taxon>
        <taxon>Pseudomonadota</taxon>
        <taxon>Betaproteobacteria</taxon>
        <taxon>Nitrosomonadales</taxon>
        <taxon>Sterolibacteriaceae</taxon>
        <taxon>Candidatus Methylophosphatis</taxon>
    </lineage>
</organism>
<comment type="caution">
    <text evidence="10">The sequence shown here is derived from an EMBL/GenBank/DDBJ whole genome shotgun (WGS) entry which is preliminary data.</text>
</comment>
<protein>
    <recommendedName>
        <fullName evidence="8">tRNA(Ile)-lysidine synthase</fullName>
        <ecNumber evidence="8">6.3.4.19</ecNumber>
    </recommendedName>
    <alternativeName>
        <fullName evidence="8">tRNA(Ile)-2-lysyl-cytidine synthase</fullName>
    </alternativeName>
    <alternativeName>
        <fullName evidence="8">tRNA(Ile)-lysidine synthetase</fullName>
    </alternativeName>
</protein>
<sequence>MASSRNSRSPDPLIGALRDPLERHAVRASRMAVGLSGGRDSVALLHALAQLRDEFRFDLSALHVHHGLNPGADRWAEFCARLCDSLAVPFRCTRVVVDRAGGQGVEAAARIARYAAYAALDVDWIALAHHRGDQAETVLHNLLRGAGLRGLSGMPGERAIAPAGRPRLVRPLLGVPRALIEDYVREQALEWVEDQSNLDDGYTRNWLRKEILPALARKFPAAESALTRTAALAAEAEALLDALARADFAAAAPAGRLRLDAVRRLDPPRARNLLRLVLREAGVAMPDAARLAELQRQLGEIGRDTRFEFDFGCVELRCHAGELHVIEREAGRGAAWDGDLRVPWAGEPHLEWPGGQVLFESAIGCGFSADRVSGRACHLAARRGGESIQPDPRRPRRSLKHWYQELGVPPWERAARPILWCGDAVVWVPGIGVDVGFACEPGQPGCLPKWMPVE</sequence>
<dbReference type="SUPFAM" id="SSF52402">
    <property type="entry name" value="Adenine nucleotide alpha hydrolases-like"/>
    <property type="match status" value="1"/>
</dbReference>
<dbReference type="SUPFAM" id="SSF82829">
    <property type="entry name" value="MesJ substrate recognition domain-like"/>
    <property type="match status" value="1"/>
</dbReference>
<dbReference type="InterPro" id="IPR011063">
    <property type="entry name" value="TilS/TtcA_N"/>
</dbReference>
<dbReference type="Proteomes" id="UP000807785">
    <property type="component" value="Unassembled WGS sequence"/>
</dbReference>
<dbReference type="SUPFAM" id="SSF56037">
    <property type="entry name" value="PheT/TilS domain"/>
    <property type="match status" value="1"/>
</dbReference>
<dbReference type="Gene3D" id="3.40.50.620">
    <property type="entry name" value="HUPs"/>
    <property type="match status" value="1"/>
</dbReference>
<dbReference type="Gene3D" id="1.20.59.20">
    <property type="match status" value="1"/>
</dbReference>
<keyword evidence="3 8" id="KW-0436">Ligase</keyword>
<dbReference type="PANTHER" id="PTHR43033:SF1">
    <property type="entry name" value="TRNA(ILE)-LYSIDINE SYNTHASE-RELATED"/>
    <property type="match status" value="1"/>
</dbReference>
<evidence type="ECO:0000256" key="4">
    <source>
        <dbReference type="ARBA" id="ARBA00022694"/>
    </source>
</evidence>
<dbReference type="Pfam" id="PF11734">
    <property type="entry name" value="TilS_C"/>
    <property type="match status" value="1"/>
</dbReference>
<proteinExistence type="inferred from homology"/>
<keyword evidence="4 8" id="KW-0819">tRNA processing</keyword>
<name>A0A9D7E7F7_9PROT</name>
<dbReference type="InterPro" id="IPR015262">
    <property type="entry name" value="tRNA_Ile_lys_synt_subst-bd"/>
</dbReference>
<evidence type="ECO:0000256" key="1">
    <source>
        <dbReference type="ARBA" id="ARBA00004496"/>
    </source>
</evidence>
<dbReference type="PANTHER" id="PTHR43033">
    <property type="entry name" value="TRNA(ILE)-LYSIDINE SYNTHASE-RELATED"/>
    <property type="match status" value="1"/>
</dbReference>
<dbReference type="InterPro" id="IPR014729">
    <property type="entry name" value="Rossmann-like_a/b/a_fold"/>
</dbReference>
<evidence type="ECO:0000313" key="11">
    <source>
        <dbReference type="Proteomes" id="UP000807785"/>
    </source>
</evidence>
<comment type="function">
    <text evidence="8">Ligates lysine onto the cytidine present at position 34 of the AUA codon-specific tRNA(Ile) that contains the anticodon CAU, in an ATP-dependent manner. Cytidine is converted to lysidine, thus changing the amino acid specificity of the tRNA from methionine to isoleucine.</text>
</comment>